<evidence type="ECO:0000259" key="1">
    <source>
        <dbReference type="Pfam" id="PF13649"/>
    </source>
</evidence>
<dbReference type="Pfam" id="PF13649">
    <property type="entry name" value="Methyltransf_25"/>
    <property type="match status" value="1"/>
</dbReference>
<dbReference type="InterPro" id="IPR041698">
    <property type="entry name" value="Methyltransf_25"/>
</dbReference>
<keyword evidence="2" id="KW-0808">Transferase</keyword>
<dbReference type="InterPro" id="IPR029063">
    <property type="entry name" value="SAM-dependent_MTases_sf"/>
</dbReference>
<dbReference type="EMBL" id="QGTL01000006">
    <property type="protein sequence ID" value="PWV74504.1"/>
    <property type="molecule type" value="Genomic_DNA"/>
</dbReference>
<dbReference type="PANTHER" id="PTHR43591:SF110">
    <property type="entry name" value="RHODANESE DOMAIN-CONTAINING PROTEIN"/>
    <property type="match status" value="1"/>
</dbReference>
<comment type="caution">
    <text evidence="2">The sequence shown here is derived from an EMBL/GenBank/DDBJ whole genome shotgun (WGS) entry which is preliminary data.</text>
</comment>
<accession>A0A317NIM7</accession>
<dbReference type="GO" id="GO:0032259">
    <property type="term" value="P:methylation"/>
    <property type="evidence" value="ECO:0007669"/>
    <property type="project" value="UniProtKB-KW"/>
</dbReference>
<dbReference type="SUPFAM" id="SSF53335">
    <property type="entry name" value="S-adenosyl-L-methionine-dependent methyltransferases"/>
    <property type="match status" value="1"/>
</dbReference>
<sequence>MRGATHEFLQRVRDGAVELLSRRARHLHDQLDDVTVAVRATESHLKSRDRPPFLYIPKTGDTWPDRIQRVGDAEYKVLGGGIYTPIDATPGEVKQLYEYWILNHRFPYDLQHAWIPTIGHNCADIIKSVGVDLSSGSLLDLASGTGLVSEGVRQRTAIGGLHVCLDLTEAALRSARGKTELAESTFVNGDAVPLPFRTSTFDAVTGSLFVGHIPEKQWPDLFTSIERVLKPEGVFVLVTSPNERLQVEGCLGTAFGALPEVEQFTHRSANAPDGFPLNYHVAVKKPHREAGSSPIEIAGPESVHA</sequence>
<dbReference type="PANTHER" id="PTHR43591">
    <property type="entry name" value="METHYLTRANSFERASE"/>
    <property type="match status" value="1"/>
</dbReference>
<dbReference type="CDD" id="cd02440">
    <property type="entry name" value="AdoMet_MTases"/>
    <property type="match status" value="1"/>
</dbReference>
<dbReference type="Gene3D" id="3.40.50.150">
    <property type="entry name" value="Vaccinia Virus protein VP39"/>
    <property type="match status" value="1"/>
</dbReference>
<keyword evidence="2" id="KW-0489">Methyltransferase</keyword>
<reference evidence="2 3" key="1">
    <citation type="submission" date="2018-05" db="EMBL/GenBank/DDBJ databases">
        <title>Genomic Encyclopedia of Type Strains, Phase IV (KMG-IV): sequencing the most valuable type-strain genomes for metagenomic binning, comparative biology and taxonomic classification.</title>
        <authorList>
            <person name="Goeker M."/>
        </authorList>
    </citation>
    <scope>NUCLEOTIDE SEQUENCE [LARGE SCALE GENOMIC DNA]</scope>
    <source>
        <strain evidence="2 3">DSM 44717</strain>
    </source>
</reference>
<feature type="domain" description="Methyltransferase" evidence="1">
    <location>
        <begin position="139"/>
        <end position="233"/>
    </location>
</feature>
<dbReference type="GO" id="GO:0008168">
    <property type="term" value="F:methyltransferase activity"/>
    <property type="evidence" value="ECO:0007669"/>
    <property type="project" value="UniProtKB-KW"/>
</dbReference>
<protein>
    <submittedName>
        <fullName evidence="2">Methyltransferase family protein</fullName>
    </submittedName>
</protein>
<organism evidence="2 3">
    <name type="scientific">Nocardia neocaledoniensis</name>
    <dbReference type="NCBI Taxonomy" id="236511"/>
    <lineage>
        <taxon>Bacteria</taxon>
        <taxon>Bacillati</taxon>
        <taxon>Actinomycetota</taxon>
        <taxon>Actinomycetes</taxon>
        <taxon>Mycobacteriales</taxon>
        <taxon>Nocardiaceae</taxon>
        <taxon>Nocardia</taxon>
    </lineage>
</organism>
<evidence type="ECO:0000313" key="2">
    <source>
        <dbReference type="EMBL" id="PWV74504.1"/>
    </source>
</evidence>
<name>A0A317NIM7_9NOCA</name>
<dbReference type="Proteomes" id="UP000246410">
    <property type="component" value="Unassembled WGS sequence"/>
</dbReference>
<keyword evidence="3" id="KW-1185">Reference proteome</keyword>
<evidence type="ECO:0000313" key="3">
    <source>
        <dbReference type="Proteomes" id="UP000246410"/>
    </source>
</evidence>
<gene>
    <name evidence="2" type="ORF">DFR69_106315</name>
</gene>
<dbReference type="AlphaFoldDB" id="A0A317NIM7"/>
<proteinExistence type="predicted"/>